<organism evidence="1 2">
    <name type="scientific">Alteromonas ponticola</name>
    <dbReference type="NCBI Taxonomy" id="2720613"/>
    <lineage>
        <taxon>Bacteria</taxon>
        <taxon>Pseudomonadati</taxon>
        <taxon>Pseudomonadota</taxon>
        <taxon>Gammaproteobacteria</taxon>
        <taxon>Alteromonadales</taxon>
        <taxon>Alteromonadaceae</taxon>
        <taxon>Alteromonas/Salinimonas group</taxon>
        <taxon>Alteromonas</taxon>
    </lineage>
</organism>
<reference evidence="1 2" key="1">
    <citation type="submission" date="2020-03" db="EMBL/GenBank/DDBJ databases">
        <title>Alteromonas ponticola sp. nov., isolated from seawater.</title>
        <authorList>
            <person name="Yoon J.-H."/>
            <person name="Kim Y.-O."/>
        </authorList>
    </citation>
    <scope>NUCLEOTIDE SEQUENCE [LARGE SCALE GENOMIC DNA]</scope>
    <source>
        <strain evidence="1 2">MYP5</strain>
    </source>
</reference>
<sequence length="45" mass="5245">MNTLDNDKFEIIEEALLDNISGAAAEVSFCWEFCWEMCWSMCFSN</sequence>
<keyword evidence="2" id="KW-1185">Reference proteome</keyword>
<evidence type="ECO:0000313" key="2">
    <source>
        <dbReference type="Proteomes" id="UP000709336"/>
    </source>
</evidence>
<proteinExistence type="predicted"/>
<dbReference type="RefSeq" id="WP_169209694.1">
    <property type="nucleotide sequence ID" value="NZ_JAATNW010000002.1"/>
</dbReference>
<protein>
    <submittedName>
        <fullName evidence="1">Uncharacterized protein</fullName>
    </submittedName>
</protein>
<accession>A0ABX1R221</accession>
<dbReference type="Proteomes" id="UP000709336">
    <property type="component" value="Unassembled WGS sequence"/>
</dbReference>
<evidence type="ECO:0000313" key="1">
    <source>
        <dbReference type="EMBL" id="NMH59122.1"/>
    </source>
</evidence>
<comment type="caution">
    <text evidence="1">The sequence shown here is derived from an EMBL/GenBank/DDBJ whole genome shotgun (WGS) entry which is preliminary data.</text>
</comment>
<gene>
    <name evidence="1" type="ORF">HCJ96_03685</name>
</gene>
<name>A0ABX1R221_9ALTE</name>
<dbReference type="EMBL" id="JAATNW010000002">
    <property type="protein sequence ID" value="NMH59122.1"/>
    <property type="molecule type" value="Genomic_DNA"/>
</dbReference>